<gene>
    <name evidence="2" type="ordered locus">glr2327</name>
</gene>
<evidence type="ECO:0000313" key="2">
    <source>
        <dbReference type="EMBL" id="BAC90268.1"/>
    </source>
</evidence>
<dbReference type="KEGG" id="gvi:glr2327"/>
<keyword evidence="3" id="KW-1185">Reference proteome</keyword>
<dbReference type="AlphaFoldDB" id="Q7NI57"/>
<keyword evidence="1" id="KW-0472">Membrane</keyword>
<accession>Q7NI57</accession>
<dbReference type="EnsemblBacteria" id="BAC90268">
    <property type="protein sequence ID" value="BAC90268"/>
    <property type="gene ID" value="BAC90268"/>
</dbReference>
<feature type="transmembrane region" description="Helical" evidence="1">
    <location>
        <begin position="34"/>
        <end position="60"/>
    </location>
</feature>
<dbReference type="InParanoid" id="Q7NI57"/>
<organism evidence="2 3">
    <name type="scientific">Gloeobacter violaceus (strain ATCC 29082 / PCC 7421)</name>
    <dbReference type="NCBI Taxonomy" id="251221"/>
    <lineage>
        <taxon>Bacteria</taxon>
        <taxon>Bacillati</taxon>
        <taxon>Cyanobacteriota</taxon>
        <taxon>Cyanophyceae</taxon>
        <taxon>Gloeobacterales</taxon>
        <taxon>Gloeobacteraceae</taxon>
        <taxon>Gloeobacter</taxon>
    </lineage>
</organism>
<keyword evidence="1" id="KW-0812">Transmembrane</keyword>
<dbReference type="PATRIC" id="fig|251221.4.peg.2365"/>
<dbReference type="STRING" id="251221.gene:10759822"/>
<dbReference type="Proteomes" id="UP000000557">
    <property type="component" value="Chromosome"/>
</dbReference>
<dbReference type="eggNOG" id="ENOG50332IM">
    <property type="taxonomic scope" value="Bacteria"/>
</dbReference>
<sequence length="137" mass="14830">MARCLAHLPGIGHDLAIEPWWCRMPDIPSLCALSTAHCVALCALLIPANLVSTAFTLGLAVLRYPTERVRRAAVLSVLCVLAMVLHVLSWFVLGVVMAPTYILLILAGICLSLNLWVVAHPVSLQRGIARLGKLRST</sequence>
<evidence type="ECO:0000313" key="3">
    <source>
        <dbReference type="Proteomes" id="UP000000557"/>
    </source>
</evidence>
<reference evidence="2 3" key="2">
    <citation type="journal article" date="2003" name="DNA Res.">
        <title>Complete genome structure of Gloeobacter violaceus PCC 7421, a cyanobacterium that lacks thylakoids (supplement).</title>
        <authorList>
            <person name="Nakamura Y."/>
            <person name="Kaneko T."/>
            <person name="Sato S."/>
            <person name="Mimuro M."/>
            <person name="Miyashita H."/>
            <person name="Tsuchiya T."/>
            <person name="Sasamoto S."/>
            <person name="Watanabe A."/>
            <person name="Kawashima K."/>
            <person name="Kishida Y."/>
            <person name="Kiyokawa C."/>
            <person name="Kohara M."/>
            <person name="Matsumoto M."/>
            <person name="Matsuno A."/>
            <person name="Nakazaki N."/>
            <person name="Shimpo S."/>
            <person name="Takeuchi C."/>
            <person name="Yamada M."/>
            <person name="Tabata S."/>
        </authorList>
    </citation>
    <scope>NUCLEOTIDE SEQUENCE [LARGE SCALE GENOMIC DNA]</scope>
    <source>
        <strain evidence="3">ATCC 29082 / PCC 7421</strain>
    </source>
</reference>
<feature type="transmembrane region" description="Helical" evidence="1">
    <location>
        <begin position="72"/>
        <end position="92"/>
    </location>
</feature>
<dbReference type="EMBL" id="BA000045">
    <property type="protein sequence ID" value="BAC90268.1"/>
    <property type="molecule type" value="Genomic_DNA"/>
</dbReference>
<protein>
    <submittedName>
        <fullName evidence="2">Glr2327 protein</fullName>
    </submittedName>
</protein>
<dbReference type="PhylomeDB" id="Q7NI57"/>
<feature type="transmembrane region" description="Helical" evidence="1">
    <location>
        <begin position="98"/>
        <end position="119"/>
    </location>
</feature>
<reference evidence="2 3" key="1">
    <citation type="journal article" date="2003" name="DNA Res.">
        <title>Complete genome structure of Gloeobacter violaceus PCC 7421, a cyanobacterium that lacks thylakoids.</title>
        <authorList>
            <person name="Nakamura Y."/>
            <person name="Kaneko T."/>
            <person name="Sato S."/>
            <person name="Mimuro M."/>
            <person name="Miyashita H."/>
            <person name="Tsuchiya T."/>
            <person name="Sasamoto S."/>
            <person name="Watanabe A."/>
            <person name="Kawashima K."/>
            <person name="Kishida Y."/>
            <person name="Kiyokawa C."/>
            <person name="Kohara M."/>
            <person name="Matsumoto M."/>
            <person name="Matsuno A."/>
            <person name="Nakazaki N."/>
            <person name="Shimpo S."/>
            <person name="Takeuchi C."/>
            <person name="Yamada M."/>
            <person name="Tabata S."/>
        </authorList>
    </citation>
    <scope>NUCLEOTIDE SEQUENCE [LARGE SCALE GENOMIC DNA]</scope>
    <source>
        <strain evidence="3">ATCC 29082 / PCC 7421</strain>
    </source>
</reference>
<evidence type="ECO:0000256" key="1">
    <source>
        <dbReference type="SAM" id="Phobius"/>
    </source>
</evidence>
<name>Q7NI57_GLOVI</name>
<proteinExistence type="predicted"/>
<keyword evidence="1" id="KW-1133">Transmembrane helix</keyword>
<dbReference type="HOGENOM" id="CLU_143510_0_0_3"/>
<dbReference type="OrthoDB" id="514266at2"/>